<reference evidence="2 3" key="1">
    <citation type="journal article" date="2019" name="Int. J. Syst. Evol. Microbiol.">
        <title>The Global Catalogue of Microorganisms (GCM) 10K type strain sequencing project: providing services to taxonomists for standard genome sequencing and annotation.</title>
        <authorList>
            <consortium name="The Broad Institute Genomics Platform"/>
            <consortium name="The Broad Institute Genome Sequencing Center for Infectious Disease"/>
            <person name="Wu L."/>
            <person name="Ma J."/>
        </authorList>
    </citation>
    <scope>NUCLEOTIDE SEQUENCE [LARGE SCALE GENOMIC DNA]</scope>
    <source>
        <strain evidence="2 3">JCM 12696</strain>
    </source>
</reference>
<evidence type="ECO:0008006" key="4">
    <source>
        <dbReference type="Google" id="ProtNLM"/>
    </source>
</evidence>
<dbReference type="RefSeq" id="WP_344272790.1">
    <property type="nucleotide sequence ID" value="NZ_BAAAKV010000012.1"/>
</dbReference>
<organism evidence="2 3">
    <name type="scientific">Streptomyces hebeiensis</name>
    <dbReference type="NCBI Taxonomy" id="229486"/>
    <lineage>
        <taxon>Bacteria</taxon>
        <taxon>Bacillati</taxon>
        <taxon>Actinomycetota</taxon>
        <taxon>Actinomycetes</taxon>
        <taxon>Kitasatosporales</taxon>
        <taxon>Streptomycetaceae</taxon>
        <taxon>Streptomyces</taxon>
    </lineage>
</organism>
<evidence type="ECO:0000256" key="1">
    <source>
        <dbReference type="SAM" id="Phobius"/>
    </source>
</evidence>
<keyword evidence="1" id="KW-0812">Transmembrane</keyword>
<keyword evidence="3" id="KW-1185">Reference proteome</keyword>
<dbReference type="Proteomes" id="UP001501371">
    <property type="component" value="Unassembled WGS sequence"/>
</dbReference>
<protein>
    <recommendedName>
        <fullName evidence="4">ABC transporter</fullName>
    </recommendedName>
</protein>
<gene>
    <name evidence="2" type="ORF">GCM10009654_18270</name>
</gene>
<name>A0ABN1UQ50_9ACTN</name>
<sequence>MTALLGYQSAMLLRSQRWLPPVLMYGIFLIVGVQAGQPVLDALGYAAAALLPVTAWLVRICVTQEPAAARAVVAAASGPYRAHLAALLTATLFACGLGVLGTVVVSMVSRPVNADYTVRVPPLSAGTAGLVAAVVCLLLGAAAGALCSRPLVNARGRGIAANAVVALLALVAVGSPARSAVSGLVRGSLTGTVGIPGTQLVLSALVAAGAGALACAVAARRG</sequence>
<comment type="caution">
    <text evidence="2">The sequence shown here is derived from an EMBL/GenBank/DDBJ whole genome shotgun (WGS) entry which is preliminary data.</text>
</comment>
<feature type="transmembrane region" description="Helical" evidence="1">
    <location>
        <begin position="159"/>
        <end position="177"/>
    </location>
</feature>
<feature type="transmembrane region" description="Helical" evidence="1">
    <location>
        <begin position="42"/>
        <end position="62"/>
    </location>
</feature>
<feature type="transmembrane region" description="Helical" evidence="1">
    <location>
        <begin position="197"/>
        <end position="219"/>
    </location>
</feature>
<evidence type="ECO:0000313" key="2">
    <source>
        <dbReference type="EMBL" id="GAA1161998.1"/>
    </source>
</evidence>
<evidence type="ECO:0000313" key="3">
    <source>
        <dbReference type="Proteomes" id="UP001501371"/>
    </source>
</evidence>
<keyword evidence="1" id="KW-1133">Transmembrane helix</keyword>
<accession>A0ABN1UQ50</accession>
<proteinExistence type="predicted"/>
<feature type="transmembrane region" description="Helical" evidence="1">
    <location>
        <begin position="128"/>
        <end position="147"/>
    </location>
</feature>
<feature type="transmembrane region" description="Helical" evidence="1">
    <location>
        <begin position="83"/>
        <end position="108"/>
    </location>
</feature>
<keyword evidence="1" id="KW-0472">Membrane</keyword>
<feature type="transmembrane region" description="Helical" evidence="1">
    <location>
        <begin position="18"/>
        <end position="36"/>
    </location>
</feature>
<dbReference type="EMBL" id="BAAAKV010000012">
    <property type="protein sequence ID" value="GAA1161998.1"/>
    <property type="molecule type" value="Genomic_DNA"/>
</dbReference>